<keyword evidence="1" id="KW-0812">Transmembrane</keyword>
<name>A0A1M5TNJ5_9BRAD</name>
<keyword evidence="1" id="KW-0472">Membrane</keyword>
<proteinExistence type="predicted"/>
<evidence type="ECO:0000313" key="2">
    <source>
        <dbReference type="EMBL" id="SHH52342.1"/>
    </source>
</evidence>
<dbReference type="Proteomes" id="UP000189796">
    <property type="component" value="Chromosome I"/>
</dbReference>
<accession>A0A1M5TNJ5</accession>
<dbReference type="AlphaFoldDB" id="A0A1M5TNJ5"/>
<organism evidence="2 3">
    <name type="scientific">Bradyrhizobium erythrophlei</name>
    <dbReference type="NCBI Taxonomy" id="1437360"/>
    <lineage>
        <taxon>Bacteria</taxon>
        <taxon>Pseudomonadati</taxon>
        <taxon>Pseudomonadota</taxon>
        <taxon>Alphaproteobacteria</taxon>
        <taxon>Hyphomicrobiales</taxon>
        <taxon>Nitrobacteraceae</taxon>
        <taxon>Bradyrhizobium</taxon>
    </lineage>
</organism>
<feature type="transmembrane region" description="Helical" evidence="1">
    <location>
        <begin position="27"/>
        <end position="52"/>
    </location>
</feature>
<dbReference type="RefSeq" id="WP_172842640.1">
    <property type="nucleotide sequence ID" value="NZ_LT670817.1"/>
</dbReference>
<gene>
    <name evidence="2" type="ORF">SAMN05443248_5097</name>
</gene>
<evidence type="ECO:0000313" key="3">
    <source>
        <dbReference type="Proteomes" id="UP000189796"/>
    </source>
</evidence>
<sequence length="57" mass="6075">MINSELPEETNRDDRVDGIVSAGPHGALTLAGIATACVVAIWLAFYLFVFLARGALQ</sequence>
<dbReference type="EMBL" id="LT670817">
    <property type="protein sequence ID" value="SHH52342.1"/>
    <property type="molecule type" value="Genomic_DNA"/>
</dbReference>
<evidence type="ECO:0008006" key="4">
    <source>
        <dbReference type="Google" id="ProtNLM"/>
    </source>
</evidence>
<protein>
    <recommendedName>
        <fullName evidence="4">Cytochrome c oxidase subunit IIa family protein</fullName>
    </recommendedName>
</protein>
<evidence type="ECO:0000256" key="1">
    <source>
        <dbReference type="SAM" id="Phobius"/>
    </source>
</evidence>
<reference evidence="2 3" key="1">
    <citation type="submission" date="2016-11" db="EMBL/GenBank/DDBJ databases">
        <authorList>
            <person name="Jaros S."/>
            <person name="Januszkiewicz K."/>
            <person name="Wedrychowicz H."/>
        </authorList>
    </citation>
    <scope>NUCLEOTIDE SEQUENCE [LARGE SCALE GENOMIC DNA]</scope>
    <source>
        <strain evidence="2 3">GAS138</strain>
    </source>
</reference>
<keyword evidence="1" id="KW-1133">Transmembrane helix</keyword>